<proteinExistence type="predicted"/>
<dbReference type="RefSeq" id="XP_024548514.1">
    <property type="nucleotide sequence ID" value="XM_024692733.1"/>
</dbReference>
<dbReference type="EMBL" id="CP009808">
    <property type="protein sequence ID" value="ATZ49515.1"/>
    <property type="molecule type" value="Genomic_DNA"/>
</dbReference>
<dbReference type="VEuPathDB" id="FungiDB:Bcin04g06520"/>
<evidence type="ECO:0000313" key="1">
    <source>
        <dbReference type="EMBL" id="ATZ49515.1"/>
    </source>
</evidence>
<keyword evidence="2" id="KW-1185">Reference proteome</keyword>
<accession>A0A384JFW3</accession>
<reference evidence="1 2" key="3">
    <citation type="journal article" date="2017" name="Mol. Plant Pathol.">
        <title>A gapless genome sequence of the fungus Botrytis cinerea.</title>
        <authorList>
            <person name="Van Kan J.A."/>
            <person name="Stassen J.H."/>
            <person name="Mosbach A."/>
            <person name="Van Der Lee T.A."/>
            <person name="Faino L."/>
            <person name="Farmer A.D."/>
            <person name="Papasotiriou D.G."/>
            <person name="Zhou S."/>
            <person name="Seidl M.F."/>
            <person name="Cottam E."/>
            <person name="Edel D."/>
            <person name="Hahn M."/>
            <person name="Schwartz D.C."/>
            <person name="Dietrich R.A."/>
            <person name="Widdison S."/>
            <person name="Scalliet G."/>
        </authorList>
    </citation>
    <scope>NUCLEOTIDE SEQUENCE [LARGE SCALE GENOMIC DNA]</scope>
    <source>
        <strain evidence="1 2">B05.10</strain>
    </source>
</reference>
<dbReference type="OrthoDB" id="2968323at2759"/>
<organism evidence="1 2">
    <name type="scientific">Botryotinia fuckeliana (strain B05.10)</name>
    <name type="common">Noble rot fungus</name>
    <name type="synonym">Botrytis cinerea</name>
    <dbReference type="NCBI Taxonomy" id="332648"/>
    <lineage>
        <taxon>Eukaryota</taxon>
        <taxon>Fungi</taxon>
        <taxon>Dikarya</taxon>
        <taxon>Ascomycota</taxon>
        <taxon>Pezizomycotina</taxon>
        <taxon>Leotiomycetes</taxon>
        <taxon>Helotiales</taxon>
        <taxon>Sclerotiniaceae</taxon>
        <taxon>Botrytis</taxon>
    </lineage>
</organism>
<evidence type="ECO:0000313" key="2">
    <source>
        <dbReference type="Proteomes" id="UP000001798"/>
    </source>
</evidence>
<dbReference type="KEGG" id="bfu:BCIN_04g06520"/>
<dbReference type="GeneID" id="5438432"/>
<reference evidence="1 2" key="2">
    <citation type="journal article" date="2012" name="Eukaryot. Cell">
        <title>Genome update of Botrytis cinerea strains B05.10 and T4.</title>
        <authorList>
            <person name="Staats M."/>
            <person name="van Kan J.A."/>
        </authorList>
    </citation>
    <scope>NUCLEOTIDE SEQUENCE [LARGE SCALE GENOMIC DNA]</scope>
    <source>
        <strain evidence="1 2">B05.10</strain>
    </source>
</reference>
<name>A0A384JFW3_BOTFB</name>
<protein>
    <submittedName>
        <fullName evidence="1">Uncharacterized protein</fullName>
    </submittedName>
</protein>
<sequence length="154" mass="17321">MDSDPYSLTLGITFDSMTLRESVSDPYLDALVECYKDGNYSKLNEGHANHIGSVGTENFDPPDDDCLDEDTSPNNSSIITQFLTKSSTYMHEQEPFDTYRCKVNQLCIDMGLGVPSTMDRMNGGSYNWVIGLSFQSDSGIQRRVLRIPQEWDPN</sequence>
<gene>
    <name evidence="1" type="ORF">BCIN_04g06520</name>
</gene>
<dbReference type="Proteomes" id="UP000001798">
    <property type="component" value="Chromosome 4"/>
</dbReference>
<reference evidence="1 2" key="1">
    <citation type="journal article" date="2011" name="PLoS Genet.">
        <title>Genomic analysis of the necrotrophic fungal pathogens Sclerotinia sclerotiorum and Botrytis cinerea.</title>
        <authorList>
            <person name="Amselem J."/>
            <person name="Cuomo C.A."/>
            <person name="van Kan J.A."/>
            <person name="Viaud M."/>
            <person name="Benito E.P."/>
            <person name="Couloux A."/>
            <person name="Coutinho P.M."/>
            <person name="de Vries R.P."/>
            <person name="Dyer P.S."/>
            <person name="Fillinger S."/>
            <person name="Fournier E."/>
            <person name="Gout L."/>
            <person name="Hahn M."/>
            <person name="Kohn L."/>
            <person name="Lapalu N."/>
            <person name="Plummer K.M."/>
            <person name="Pradier J.M."/>
            <person name="Quevillon E."/>
            <person name="Sharon A."/>
            <person name="Simon A."/>
            <person name="ten Have A."/>
            <person name="Tudzynski B."/>
            <person name="Tudzynski P."/>
            <person name="Wincker P."/>
            <person name="Andrew M."/>
            <person name="Anthouard V."/>
            <person name="Beever R.E."/>
            <person name="Beffa R."/>
            <person name="Benoit I."/>
            <person name="Bouzid O."/>
            <person name="Brault B."/>
            <person name="Chen Z."/>
            <person name="Choquer M."/>
            <person name="Collemare J."/>
            <person name="Cotton P."/>
            <person name="Danchin E.G."/>
            <person name="Da Silva C."/>
            <person name="Gautier A."/>
            <person name="Giraud C."/>
            <person name="Giraud T."/>
            <person name="Gonzalez C."/>
            <person name="Grossetete S."/>
            <person name="Guldener U."/>
            <person name="Henrissat B."/>
            <person name="Howlett B.J."/>
            <person name="Kodira C."/>
            <person name="Kretschmer M."/>
            <person name="Lappartient A."/>
            <person name="Leroch M."/>
            <person name="Levis C."/>
            <person name="Mauceli E."/>
            <person name="Neuveglise C."/>
            <person name="Oeser B."/>
            <person name="Pearson M."/>
            <person name="Poulain J."/>
            <person name="Poussereau N."/>
            <person name="Quesneville H."/>
            <person name="Rascle C."/>
            <person name="Schumacher J."/>
            <person name="Segurens B."/>
            <person name="Sexton A."/>
            <person name="Silva E."/>
            <person name="Sirven C."/>
            <person name="Soanes D.M."/>
            <person name="Talbot N.J."/>
            <person name="Templeton M."/>
            <person name="Yandava C."/>
            <person name="Yarden O."/>
            <person name="Zeng Q."/>
            <person name="Rollins J.A."/>
            <person name="Lebrun M.H."/>
            <person name="Dickman M."/>
        </authorList>
    </citation>
    <scope>NUCLEOTIDE SEQUENCE [LARGE SCALE GENOMIC DNA]</scope>
    <source>
        <strain evidence="1 2">B05.10</strain>
    </source>
</reference>
<dbReference type="AlphaFoldDB" id="A0A384JFW3"/>